<dbReference type="EMBL" id="OKRB01000162">
    <property type="protein sequence ID" value="SPE32559.1"/>
    <property type="molecule type" value="Genomic_DNA"/>
</dbReference>
<keyword evidence="1" id="KW-1133">Transmembrane helix</keyword>
<evidence type="ECO:0000256" key="1">
    <source>
        <dbReference type="SAM" id="Phobius"/>
    </source>
</evidence>
<dbReference type="AlphaFoldDB" id="A0A2N9MAR7"/>
<gene>
    <name evidence="2" type="ORF">SBA5_990001</name>
</gene>
<dbReference type="Proteomes" id="UP000239735">
    <property type="component" value="Unassembled WGS sequence"/>
</dbReference>
<feature type="transmembrane region" description="Helical" evidence="1">
    <location>
        <begin position="6"/>
        <end position="23"/>
    </location>
</feature>
<organism evidence="2 3">
    <name type="scientific">Candidatus Sulfuritelmatomonas gaucii</name>
    <dbReference type="NCBI Taxonomy" id="2043161"/>
    <lineage>
        <taxon>Bacteria</taxon>
        <taxon>Pseudomonadati</taxon>
        <taxon>Acidobacteriota</taxon>
        <taxon>Terriglobia</taxon>
        <taxon>Terriglobales</taxon>
        <taxon>Acidobacteriaceae</taxon>
        <taxon>Candidatus Sulfuritelmatomonas</taxon>
    </lineage>
</organism>
<keyword evidence="1" id="KW-0812">Transmembrane</keyword>
<reference evidence="3" key="1">
    <citation type="submission" date="2018-02" db="EMBL/GenBank/DDBJ databases">
        <authorList>
            <person name="Hausmann B."/>
        </authorList>
    </citation>
    <scope>NUCLEOTIDE SEQUENCE [LARGE SCALE GENOMIC DNA]</scope>
    <source>
        <strain evidence="3">Peat soil MAG SbA5</strain>
    </source>
</reference>
<sequence>MWWPGTGLFPSMVLILNKLLIFHGAQNARNGGNAVSEYVLGTAVLAILPLLVVGQHEAA</sequence>
<proteinExistence type="predicted"/>
<feature type="transmembrane region" description="Helical" evidence="1">
    <location>
        <begin position="35"/>
        <end position="54"/>
    </location>
</feature>
<keyword evidence="1" id="KW-0472">Membrane</keyword>
<evidence type="ECO:0000313" key="2">
    <source>
        <dbReference type="EMBL" id="SPE32559.1"/>
    </source>
</evidence>
<protein>
    <submittedName>
        <fullName evidence="2">Uncharacterized protein</fullName>
    </submittedName>
</protein>
<evidence type="ECO:0000313" key="3">
    <source>
        <dbReference type="Proteomes" id="UP000239735"/>
    </source>
</evidence>
<name>A0A2N9MAR7_9BACT</name>
<accession>A0A2N9MAR7</accession>